<protein>
    <recommendedName>
        <fullName evidence="12">Prominin-like protein</fullName>
    </recommendedName>
</protein>
<keyword evidence="6" id="KW-0325">Glycoprotein</keyword>
<feature type="coiled-coil region" evidence="7">
    <location>
        <begin position="366"/>
        <end position="393"/>
    </location>
</feature>
<name>A0AA88HZ01_ARTSF</name>
<evidence type="ECO:0000313" key="11">
    <source>
        <dbReference type="Proteomes" id="UP001187531"/>
    </source>
</evidence>
<evidence type="ECO:0000256" key="7">
    <source>
        <dbReference type="SAM" id="Coils"/>
    </source>
</evidence>
<dbReference type="InterPro" id="IPR008795">
    <property type="entry name" value="Prominin"/>
</dbReference>
<feature type="coiled-coil region" evidence="7">
    <location>
        <begin position="793"/>
        <end position="827"/>
    </location>
</feature>
<organism evidence="10 11">
    <name type="scientific">Artemia franciscana</name>
    <name type="common">Brine shrimp</name>
    <name type="synonym">Artemia sanfranciscana</name>
    <dbReference type="NCBI Taxonomy" id="6661"/>
    <lineage>
        <taxon>Eukaryota</taxon>
        <taxon>Metazoa</taxon>
        <taxon>Ecdysozoa</taxon>
        <taxon>Arthropoda</taxon>
        <taxon>Crustacea</taxon>
        <taxon>Branchiopoda</taxon>
        <taxon>Anostraca</taxon>
        <taxon>Artemiidae</taxon>
        <taxon>Artemia</taxon>
    </lineage>
</organism>
<evidence type="ECO:0000256" key="4">
    <source>
        <dbReference type="ARBA" id="ARBA00022989"/>
    </source>
</evidence>
<dbReference type="EMBL" id="JAVRJZ010000011">
    <property type="protein sequence ID" value="KAK2716754.1"/>
    <property type="molecule type" value="Genomic_DNA"/>
</dbReference>
<evidence type="ECO:0000256" key="5">
    <source>
        <dbReference type="ARBA" id="ARBA00023136"/>
    </source>
</evidence>
<dbReference type="Pfam" id="PF05478">
    <property type="entry name" value="Prominin"/>
    <property type="match status" value="1"/>
</dbReference>
<keyword evidence="3 9" id="KW-0812">Transmembrane</keyword>
<evidence type="ECO:0000256" key="6">
    <source>
        <dbReference type="ARBA" id="ARBA00023180"/>
    </source>
</evidence>
<keyword evidence="5 9" id="KW-0472">Membrane</keyword>
<feature type="transmembrane region" description="Helical" evidence="9">
    <location>
        <begin position="570"/>
        <end position="595"/>
    </location>
</feature>
<keyword evidence="7" id="KW-0175">Coiled coil</keyword>
<evidence type="ECO:0000256" key="8">
    <source>
        <dbReference type="SAM" id="MobiDB-lite"/>
    </source>
</evidence>
<evidence type="ECO:0000256" key="9">
    <source>
        <dbReference type="SAM" id="Phobius"/>
    </source>
</evidence>
<feature type="transmembrane region" description="Helical" evidence="9">
    <location>
        <begin position="248"/>
        <end position="269"/>
    </location>
</feature>
<feature type="region of interest" description="Disordered" evidence="8">
    <location>
        <begin position="975"/>
        <end position="1049"/>
    </location>
</feature>
<feature type="compositionally biased region" description="Polar residues" evidence="8">
    <location>
        <begin position="1021"/>
        <end position="1031"/>
    </location>
</feature>
<dbReference type="GO" id="GO:0016020">
    <property type="term" value="C:membrane"/>
    <property type="evidence" value="ECO:0007669"/>
    <property type="project" value="UniProtKB-SubCell"/>
</dbReference>
<dbReference type="PANTHER" id="PTHR22730:SF1">
    <property type="entry name" value="PROMININ-LIKE PROTEIN"/>
    <property type="match status" value="1"/>
</dbReference>
<keyword evidence="11" id="KW-1185">Reference proteome</keyword>
<evidence type="ECO:0000256" key="1">
    <source>
        <dbReference type="ARBA" id="ARBA00004141"/>
    </source>
</evidence>
<sequence length="1049" mass="116984">MDFNIFGFWTEAVVNQAKMAVISMFVNSLFIFVNYVISQNVGVGDWVPIFPDQAFGHISPNDFSRRTLDTSFPVNAISKSNSVPKLKQSDLTAVRIDSSENLSNHKLENLKVRAGVSTKNVLPYHPVNFSSLKQGLPYKSDYKINQRGMKEVYLMVNAFLDFIQPGNALPEDFEFTTNPEELLNQLVEKWPSFVHHYKGLASCLVIGILLAVSIPVIGLFICVFRCAGKCGAGEEFYETKRDPCKRGTIGFFFGVFLVLIAFGQVVAFVSNFNLHTGVTTLPDKVQDSRDDVAMFLSNTKEEVNTLMVQNYNELEQALEESLDDCGNLVRNELARISKAVAVDQLNGIVDTVNGITVDLVGISKETQELSKNAEVLKEDLRTIRSEIRSLLDKCKGRVDACSDFERKFNNLAVVDLDQQFEKLPEINEVARKLSDFLNSSIKQEILKGVTSLNAISTQVDEAIKSFIDEHVKIQIKRSGEMLNKTAEDIVSLLDKAIEIVYGPQVNGTLRISRDLINDYEPFRFYGDLVVCGVVLSIFIILALGLMCGCCGSKPTIRHDGCGTRAAGGSWIKFGVVQIFMLFVLLMSLVVVHFVVGSISEKLVCDSQNGSQSTYHKSMVMETLDQVIDFDKYYPEEARPTGVHISSVLSECNKNATIYKALRLYKVHNLSVLQSLPNQLGIPELVNKLISDVQIPEDSFKIITEEAKRKFEKLAQSELSKSNYSNYSHLLENQITAINLLVFAEELRRTAEEVSSFDESVEKTLIRFADKLEGHQKNTVRFMEDSAKSLKIIAARIEENIKFNETSLEEAVRKLVSLAEDAEEELQQNGSFMLQEVAHEFGRDFERLIQDYANRVGNYSEKEIGRCGPLNHAAAVPVEALCRGIIDPLNGFWAAVGWALVWFIICAFVSLPLIDLYKKTEDYAPANTQPSYMYYAYGDRDNIPVSNVGLSPYNMPNAYNYEGDYPEFPPHVGNKSLSAVNSDSARTRSSIVSPSSTRNGRTEGSPTKAWGGASPPRYTPGTVVSQGASATQEYERPPPYYYPGPANLPS</sequence>
<dbReference type="Proteomes" id="UP001187531">
    <property type="component" value="Unassembled WGS sequence"/>
</dbReference>
<proteinExistence type="inferred from homology"/>
<dbReference type="PANTHER" id="PTHR22730">
    <property type="entry name" value="PROMININ PROM PROTEIN"/>
    <property type="match status" value="1"/>
</dbReference>
<feature type="transmembrane region" description="Helical" evidence="9">
    <location>
        <begin position="204"/>
        <end position="227"/>
    </location>
</feature>
<gene>
    <name evidence="10" type="ORF">QYM36_007042</name>
</gene>
<feature type="compositionally biased region" description="Polar residues" evidence="8">
    <location>
        <begin position="975"/>
        <end position="1004"/>
    </location>
</feature>
<comment type="caution">
    <text evidence="10">The sequence shown here is derived from an EMBL/GenBank/DDBJ whole genome shotgun (WGS) entry which is preliminary data.</text>
</comment>
<comment type="subcellular location">
    <subcellularLocation>
        <location evidence="1">Membrane</location>
        <topology evidence="1">Multi-pass membrane protein</topology>
    </subcellularLocation>
</comment>
<feature type="compositionally biased region" description="Pro residues" evidence="8">
    <location>
        <begin position="1036"/>
        <end position="1049"/>
    </location>
</feature>
<evidence type="ECO:0000256" key="2">
    <source>
        <dbReference type="ARBA" id="ARBA00006058"/>
    </source>
</evidence>
<evidence type="ECO:0000256" key="3">
    <source>
        <dbReference type="ARBA" id="ARBA00022692"/>
    </source>
</evidence>
<reference evidence="10" key="1">
    <citation type="submission" date="2023-07" db="EMBL/GenBank/DDBJ databases">
        <title>Chromosome-level genome assembly of Artemia franciscana.</title>
        <authorList>
            <person name="Jo E."/>
        </authorList>
    </citation>
    <scope>NUCLEOTIDE SEQUENCE</scope>
    <source>
        <tissue evidence="10">Whole body</tissue>
    </source>
</reference>
<feature type="transmembrane region" description="Helical" evidence="9">
    <location>
        <begin position="524"/>
        <end position="549"/>
    </location>
</feature>
<evidence type="ECO:0000313" key="10">
    <source>
        <dbReference type="EMBL" id="KAK2716754.1"/>
    </source>
</evidence>
<feature type="transmembrane region" description="Helical" evidence="9">
    <location>
        <begin position="891"/>
        <end position="913"/>
    </location>
</feature>
<comment type="similarity">
    <text evidence="2">Belongs to the prominin family.</text>
</comment>
<dbReference type="AlphaFoldDB" id="A0AA88HZ01"/>
<keyword evidence="4 9" id="KW-1133">Transmembrane helix</keyword>
<evidence type="ECO:0008006" key="12">
    <source>
        <dbReference type="Google" id="ProtNLM"/>
    </source>
</evidence>
<accession>A0AA88HZ01</accession>